<evidence type="ECO:0000256" key="4">
    <source>
        <dbReference type="RuleBase" id="RU003495"/>
    </source>
</evidence>
<keyword evidence="3" id="KW-0732">Signal</keyword>
<dbReference type="InterPro" id="IPR009009">
    <property type="entry name" value="RlpA-like_DPBB"/>
</dbReference>
<evidence type="ECO:0000313" key="7">
    <source>
        <dbReference type="Proteomes" id="UP001302249"/>
    </source>
</evidence>
<evidence type="ECO:0000256" key="3">
    <source>
        <dbReference type="HAMAP-Rule" id="MF_02071"/>
    </source>
</evidence>
<keyword evidence="2 3" id="KW-0961">Cell wall biogenesis/degradation</keyword>
<protein>
    <recommendedName>
        <fullName evidence="3">Endolytic peptidoglycan transglycosylase RlpA</fullName>
        <ecNumber evidence="3">4.2.2.-</ecNumber>
    </recommendedName>
</protein>
<dbReference type="NCBIfam" id="TIGR00413">
    <property type="entry name" value="rlpA"/>
    <property type="match status" value="1"/>
</dbReference>
<reference evidence="6 7" key="1">
    <citation type="submission" date="2023-09" db="EMBL/GenBank/DDBJ databases">
        <authorList>
            <person name="Rey-Velasco X."/>
        </authorList>
    </citation>
    <scope>NUCLEOTIDE SEQUENCE [LARGE SCALE GENOMIC DNA]</scope>
    <source>
        <strain evidence="6 7">W311</strain>
    </source>
</reference>
<evidence type="ECO:0000256" key="1">
    <source>
        <dbReference type="ARBA" id="ARBA00023239"/>
    </source>
</evidence>
<feature type="chain" id="PRO_5044944654" description="Endolytic peptidoglycan transglycosylase RlpA" evidence="3">
    <location>
        <begin position="21"/>
        <end position="130"/>
    </location>
</feature>
<dbReference type="EMBL" id="CP135076">
    <property type="protein sequence ID" value="WNO54184.1"/>
    <property type="molecule type" value="Genomic_DNA"/>
</dbReference>
<evidence type="ECO:0000313" key="6">
    <source>
        <dbReference type="EMBL" id="WNO54184.1"/>
    </source>
</evidence>
<keyword evidence="7" id="KW-1185">Reference proteome</keyword>
<dbReference type="InterPro" id="IPR034718">
    <property type="entry name" value="RlpA"/>
</dbReference>
<dbReference type="EC" id="4.2.2.-" evidence="3"/>
<dbReference type="Pfam" id="PF03330">
    <property type="entry name" value="DPBB_1"/>
    <property type="match status" value="1"/>
</dbReference>
<comment type="similarity">
    <text evidence="3 4">Belongs to the RlpA family.</text>
</comment>
<dbReference type="Gene3D" id="2.40.40.10">
    <property type="entry name" value="RlpA-like domain"/>
    <property type="match status" value="1"/>
</dbReference>
<evidence type="ECO:0000259" key="5">
    <source>
        <dbReference type="Pfam" id="PF03330"/>
    </source>
</evidence>
<dbReference type="InterPro" id="IPR012997">
    <property type="entry name" value="RplA"/>
</dbReference>
<dbReference type="RefSeq" id="WP_313916407.1">
    <property type="nucleotide sequence ID" value="NZ_CP135076.1"/>
</dbReference>
<gene>
    <name evidence="3" type="primary">rlpA</name>
    <name evidence="6" type="ORF">RPR59_02680</name>
</gene>
<feature type="domain" description="RlpA-like protein double-psi beta-barrel" evidence="5">
    <location>
        <begin position="35"/>
        <end position="122"/>
    </location>
</feature>
<feature type="signal peptide" evidence="3">
    <location>
        <begin position="1"/>
        <end position="20"/>
    </location>
</feature>
<name>A0ABZ0BA93_9SPHN</name>
<dbReference type="HAMAP" id="MF_02071">
    <property type="entry name" value="RlpA"/>
    <property type="match status" value="1"/>
</dbReference>
<evidence type="ECO:0000256" key="2">
    <source>
        <dbReference type="ARBA" id="ARBA00023316"/>
    </source>
</evidence>
<dbReference type="PANTHER" id="PTHR34183">
    <property type="entry name" value="ENDOLYTIC PEPTIDOGLYCAN TRANSGLYCOSYLASE RLPA"/>
    <property type="match status" value="1"/>
</dbReference>
<accession>A0ABZ0BA93</accession>
<dbReference type="CDD" id="cd22268">
    <property type="entry name" value="DPBB_RlpA-like"/>
    <property type="match status" value="1"/>
</dbReference>
<dbReference type="InterPro" id="IPR036908">
    <property type="entry name" value="RlpA-like_sf"/>
</dbReference>
<proteinExistence type="inferred from homology"/>
<dbReference type="Proteomes" id="UP001302249">
    <property type="component" value="Chromosome"/>
</dbReference>
<dbReference type="SUPFAM" id="SSF50685">
    <property type="entry name" value="Barwin-like endoglucanases"/>
    <property type="match status" value="1"/>
</dbReference>
<comment type="function">
    <text evidence="3">Lytic transglycosylase with a strong preference for naked glycan strands that lack stem peptides.</text>
</comment>
<organism evidence="6 7">
    <name type="scientific">Stakelama saccharophila</name>
    <dbReference type="NCBI Taxonomy" id="3075605"/>
    <lineage>
        <taxon>Bacteria</taxon>
        <taxon>Pseudomonadati</taxon>
        <taxon>Pseudomonadota</taxon>
        <taxon>Alphaproteobacteria</taxon>
        <taxon>Sphingomonadales</taxon>
        <taxon>Sphingomonadaceae</taxon>
        <taxon>Stakelama</taxon>
    </lineage>
</organism>
<keyword evidence="1 3" id="KW-0456">Lyase</keyword>
<dbReference type="PANTHER" id="PTHR34183:SF8">
    <property type="entry name" value="ENDOLYTIC PEPTIDOGLYCAN TRANSGLYCOSYLASE RLPA-RELATED"/>
    <property type="match status" value="1"/>
</dbReference>
<sequence length="130" mass="13410" precursor="true">MRAMILFAAAALLVSGAAHAEPGGGAVATGTAINGGEASYFSSEIAGQRTASGAICDPDTLTAAHRTLPFGSRVRVTNPDNGESVVVTINDRGPYARDRVIDLSRAAAEEIGLLRRGRGDVELTLLTTED</sequence>